<comment type="subcellular location">
    <subcellularLocation>
        <location evidence="1">Cytoplasm</location>
    </subcellularLocation>
</comment>
<dbReference type="PANTHER" id="PTHR22999">
    <property type="entry name" value="PX SERINE/THREONINE KINASE PXK"/>
    <property type="match status" value="1"/>
</dbReference>
<dbReference type="SMART" id="SM00312">
    <property type="entry name" value="PX"/>
    <property type="match status" value="1"/>
</dbReference>
<evidence type="ECO:0000313" key="8">
    <source>
        <dbReference type="EMBL" id="SSX24884.1"/>
    </source>
</evidence>
<feature type="domain" description="Protein kinase" evidence="4">
    <location>
        <begin position="191"/>
        <end position="480"/>
    </location>
</feature>
<dbReference type="Pfam" id="PF07714">
    <property type="entry name" value="PK_Tyr_Ser-Thr"/>
    <property type="match status" value="1"/>
</dbReference>
<dbReference type="SMART" id="SM00220">
    <property type="entry name" value="S_TKc"/>
    <property type="match status" value="1"/>
</dbReference>
<dbReference type="GO" id="GO:0005769">
    <property type="term" value="C:early endosome"/>
    <property type="evidence" value="ECO:0007669"/>
    <property type="project" value="TreeGrafter"/>
</dbReference>
<protein>
    <submittedName>
        <fullName evidence="8">CSON011650 protein</fullName>
    </submittedName>
</protein>
<dbReference type="PROSITE" id="PS50011">
    <property type="entry name" value="PROTEIN_KINASE_DOM"/>
    <property type="match status" value="1"/>
</dbReference>
<dbReference type="SUPFAM" id="SSF64268">
    <property type="entry name" value="PX domain"/>
    <property type="match status" value="1"/>
</dbReference>
<proteinExistence type="predicted"/>
<dbReference type="GO" id="GO:0043271">
    <property type="term" value="P:negative regulation of monoatomic ion transport"/>
    <property type="evidence" value="ECO:0007669"/>
    <property type="project" value="TreeGrafter"/>
</dbReference>
<dbReference type="PANTHER" id="PTHR22999:SF40">
    <property type="entry name" value="PX DOMAIN-CONTAINING PROTEIN KINASE-LIKE PROTEIN"/>
    <property type="match status" value="1"/>
</dbReference>
<name>A0A336M3P9_CULSO</name>
<dbReference type="InterPro" id="IPR003124">
    <property type="entry name" value="WH2_dom"/>
</dbReference>
<sequence length="641" mass="72875">MHAQCLMANLFETKYEDKQRVIDETVIYTAFIVTTINKNGHTEYVLQVQRGNNSNDSWQVLRRYNDFVKLHKSLVCSEQCPELPKKKFIGNMHPSFIAQRRFELQEYLNTVLMNPILASSLTTKKFIDPEQYMQPFHDLALQHASMSLRGDGQWVVGQSLGPIGWRVRKHYFKVTQKQSNTKHSPGHSTQKHLLTKSGSQSHSKQHSTASPSSSFDKDVKDSPKDECILGWTEYGPDKYMDEKEIPGLLKAIVTIQHPYIYPIEYIAANDAGALIIRRFNKPGTLKDLLCGCAPINPFLTKYGSPKGRSPLPLKDLATYGRQIIEALRYLHAKGVPHGHLHAGNVIVQDGMAKLLEIENFILGVPSFYRPFFIQHCRINTLEALDVYAFGHLIYEMALGYPLQESYARQITECPDSLRSLLESILLRDALKGNLPTLDQLVNHKFFKEYAPKFDTLNDEIMNANKPQFKMTQSIKEHLRLHGQKCETRLRDEQRSVKNQKRLVRVQELMTSEEKEKKAKAKKQEQKQAKLRTQNSLQLHNGPPTVTPIMIKSDSVNSISSNAQHKHQMTVLTPPPIPTTSRHDFVIPSSSNATAEKSALSDPISPNTQQPETDTNSDPNRSALLDSICNFKRGELRKVNSN</sequence>
<dbReference type="PROSITE" id="PS51082">
    <property type="entry name" value="WH2"/>
    <property type="match status" value="1"/>
</dbReference>
<feature type="compositionally biased region" description="Polar residues" evidence="3">
    <location>
        <begin position="603"/>
        <end position="619"/>
    </location>
</feature>
<dbReference type="InterPro" id="IPR036871">
    <property type="entry name" value="PX_dom_sf"/>
</dbReference>
<evidence type="ECO:0000313" key="7">
    <source>
        <dbReference type="EMBL" id="SSX04521.1"/>
    </source>
</evidence>
<dbReference type="PROSITE" id="PS50195">
    <property type="entry name" value="PX"/>
    <property type="match status" value="1"/>
</dbReference>
<feature type="domain" description="PX" evidence="5">
    <location>
        <begin position="22"/>
        <end position="133"/>
    </location>
</feature>
<dbReference type="GO" id="GO:0004672">
    <property type="term" value="F:protein kinase activity"/>
    <property type="evidence" value="ECO:0007669"/>
    <property type="project" value="InterPro"/>
</dbReference>
<dbReference type="GO" id="GO:0008333">
    <property type="term" value="P:endosome to lysosome transport"/>
    <property type="evidence" value="ECO:0007669"/>
    <property type="project" value="TreeGrafter"/>
</dbReference>
<dbReference type="InterPro" id="IPR001245">
    <property type="entry name" value="Ser-Thr/Tyr_kinase_cat_dom"/>
</dbReference>
<evidence type="ECO:0000256" key="1">
    <source>
        <dbReference type="ARBA" id="ARBA00004496"/>
    </source>
</evidence>
<dbReference type="InterPro" id="IPR000719">
    <property type="entry name" value="Prot_kinase_dom"/>
</dbReference>
<dbReference type="OMA" id="FTQYAST"/>
<feature type="region of interest" description="Disordered" evidence="3">
    <location>
        <begin position="509"/>
        <end position="546"/>
    </location>
</feature>
<reference evidence="8" key="2">
    <citation type="submission" date="2018-07" db="EMBL/GenBank/DDBJ databases">
        <authorList>
            <person name="Quirk P.G."/>
            <person name="Krulwich T.A."/>
        </authorList>
    </citation>
    <scope>NUCLEOTIDE SEQUENCE</scope>
</reference>
<gene>
    <name evidence="8" type="primary">CSON011650</name>
</gene>
<feature type="compositionally biased region" description="Basic and acidic residues" evidence="3">
    <location>
        <begin position="511"/>
        <end position="527"/>
    </location>
</feature>
<keyword evidence="2" id="KW-0963">Cytoplasm</keyword>
<evidence type="ECO:0000259" key="4">
    <source>
        <dbReference type="PROSITE" id="PS50011"/>
    </source>
</evidence>
<dbReference type="GO" id="GO:0035091">
    <property type="term" value="F:phosphatidylinositol binding"/>
    <property type="evidence" value="ECO:0007669"/>
    <property type="project" value="InterPro"/>
</dbReference>
<dbReference type="InterPro" id="IPR011009">
    <property type="entry name" value="Kinase-like_dom_sf"/>
</dbReference>
<dbReference type="Gene3D" id="3.30.1520.10">
    <property type="entry name" value="Phox-like domain"/>
    <property type="match status" value="1"/>
</dbReference>
<dbReference type="AlphaFoldDB" id="A0A336M3P9"/>
<dbReference type="EMBL" id="UFQT01000514">
    <property type="protein sequence ID" value="SSX24884.1"/>
    <property type="molecule type" value="Genomic_DNA"/>
</dbReference>
<dbReference type="GO" id="GO:0045022">
    <property type="term" value="P:early endosome to late endosome transport"/>
    <property type="evidence" value="ECO:0007669"/>
    <property type="project" value="TreeGrafter"/>
</dbReference>
<feature type="compositionally biased region" description="Polar residues" evidence="3">
    <location>
        <begin position="176"/>
        <end position="188"/>
    </location>
</feature>
<feature type="region of interest" description="Disordered" evidence="3">
    <location>
        <begin position="558"/>
        <end position="622"/>
    </location>
</feature>
<accession>A0A336M3P9</accession>
<organism evidence="8">
    <name type="scientific">Culicoides sonorensis</name>
    <name type="common">Biting midge</name>
    <dbReference type="NCBI Taxonomy" id="179676"/>
    <lineage>
        <taxon>Eukaryota</taxon>
        <taxon>Metazoa</taxon>
        <taxon>Ecdysozoa</taxon>
        <taxon>Arthropoda</taxon>
        <taxon>Hexapoda</taxon>
        <taxon>Insecta</taxon>
        <taxon>Pterygota</taxon>
        <taxon>Neoptera</taxon>
        <taxon>Endopterygota</taxon>
        <taxon>Diptera</taxon>
        <taxon>Nematocera</taxon>
        <taxon>Chironomoidea</taxon>
        <taxon>Ceratopogonidae</taxon>
        <taxon>Ceratopogoninae</taxon>
        <taxon>Culicoides</taxon>
        <taxon>Monoculicoides</taxon>
    </lineage>
</organism>
<dbReference type="InterPro" id="IPR001683">
    <property type="entry name" value="PX_dom"/>
</dbReference>
<dbReference type="Pfam" id="PF00787">
    <property type="entry name" value="PX"/>
    <property type="match status" value="1"/>
</dbReference>
<dbReference type="GO" id="GO:0006622">
    <property type="term" value="P:protein targeting to lysosome"/>
    <property type="evidence" value="ECO:0007669"/>
    <property type="project" value="TreeGrafter"/>
</dbReference>
<dbReference type="InterPro" id="IPR051837">
    <property type="entry name" value="SortingNexin/PXDomain-PKLike"/>
</dbReference>
<evidence type="ECO:0000259" key="5">
    <source>
        <dbReference type="PROSITE" id="PS50195"/>
    </source>
</evidence>
<evidence type="ECO:0000256" key="2">
    <source>
        <dbReference type="ARBA" id="ARBA00022490"/>
    </source>
</evidence>
<reference evidence="7" key="1">
    <citation type="submission" date="2018-04" db="EMBL/GenBank/DDBJ databases">
        <authorList>
            <person name="Go L.Y."/>
            <person name="Mitchell J.A."/>
        </authorList>
    </citation>
    <scope>NUCLEOTIDE SEQUENCE</scope>
    <source>
        <tissue evidence="7">Whole organism</tissue>
    </source>
</reference>
<dbReference type="Gene3D" id="1.10.510.10">
    <property type="entry name" value="Transferase(Phosphotransferase) domain 1"/>
    <property type="match status" value="1"/>
</dbReference>
<evidence type="ECO:0000256" key="3">
    <source>
        <dbReference type="SAM" id="MobiDB-lite"/>
    </source>
</evidence>
<dbReference type="GO" id="GO:0005770">
    <property type="term" value="C:late endosome"/>
    <property type="evidence" value="ECO:0007669"/>
    <property type="project" value="TreeGrafter"/>
</dbReference>
<feature type="compositionally biased region" description="Low complexity" evidence="3">
    <location>
        <begin position="195"/>
        <end position="208"/>
    </location>
</feature>
<dbReference type="GO" id="GO:0003779">
    <property type="term" value="F:actin binding"/>
    <property type="evidence" value="ECO:0007669"/>
    <property type="project" value="InterPro"/>
</dbReference>
<evidence type="ECO:0000259" key="6">
    <source>
        <dbReference type="PROSITE" id="PS51082"/>
    </source>
</evidence>
<feature type="region of interest" description="Disordered" evidence="3">
    <location>
        <begin position="176"/>
        <end position="222"/>
    </location>
</feature>
<dbReference type="GO" id="GO:0005886">
    <property type="term" value="C:plasma membrane"/>
    <property type="evidence" value="ECO:0007669"/>
    <property type="project" value="TreeGrafter"/>
</dbReference>
<feature type="domain" description="WH2" evidence="6">
    <location>
        <begin position="619"/>
        <end position="638"/>
    </location>
</feature>
<dbReference type="EMBL" id="UFQS01000514">
    <property type="protein sequence ID" value="SSX04521.1"/>
    <property type="molecule type" value="Genomic_DNA"/>
</dbReference>
<dbReference type="FunFam" id="1.10.510.10:FF:000830">
    <property type="entry name" value="PX domain-containing serine/threonine kinase"/>
    <property type="match status" value="1"/>
</dbReference>
<dbReference type="VEuPathDB" id="VectorBase:CSON011650"/>
<dbReference type="GO" id="GO:0005524">
    <property type="term" value="F:ATP binding"/>
    <property type="evidence" value="ECO:0007669"/>
    <property type="project" value="InterPro"/>
</dbReference>
<dbReference type="SUPFAM" id="SSF56112">
    <property type="entry name" value="Protein kinase-like (PK-like)"/>
    <property type="match status" value="1"/>
</dbReference>